<feature type="region of interest" description="Disordered" evidence="1">
    <location>
        <begin position="26"/>
        <end position="87"/>
    </location>
</feature>
<evidence type="ECO:0000256" key="1">
    <source>
        <dbReference type="SAM" id="MobiDB-lite"/>
    </source>
</evidence>
<evidence type="ECO:0000313" key="2">
    <source>
        <dbReference type="EMBL" id="KAI1710348.1"/>
    </source>
</evidence>
<feature type="compositionally biased region" description="Acidic residues" evidence="1">
    <location>
        <begin position="36"/>
        <end position="46"/>
    </location>
</feature>
<dbReference type="Proteomes" id="UP001201812">
    <property type="component" value="Unassembled WGS sequence"/>
</dbReference>
<reference evidence="2" key="1">
    <citation type="submission" date="2022-01" db="EMBL/GenBank/DDBJ databases">
        <title>Genome Sequence Resource for Two Populations of Ditylenchus destructor, the Migratory Endoparasitic Phytonematode.</title>
        <authorList>
            <person name="Zhang H."/>
            <person name="Lin R."/>
            <person name="Xie B."/>
        </authorList>
    </citation>
    <scope>NUCLEOTIDE SEQUENCE</scope>
    <source>
        <strain evidence="2">BazhouSP</strain>
    </source>
</reference>
<protein>
    <submittedName>
        <fullName evidence="2">Uncharacterized protein</fullName>
    </submittedName>
</protein>
<proteinExistence type="predicted"/>
<name>A0AAD4N3R5_9BILA</name>
<sequence>MGTEKERIYTVHMDKVKHFISDCTLPLRGEEPSFQENDEPLPEEDREMSPPPEIPAEETVAPPEQPILRRSTRQRKPNPRYDDYVTH</sequence>
<dbReference type="EMBL" id="JAKKPZ010000026">
    <property type="protein sequence ID" value="KAI1710348.1"/>
    <property type="molecule type" value="Genomic_DNA"/>
</dbReference>
<evidence type="ECO:0000313" key="3">
    <source>
        <dbReference type="Proteomes" id="UP001201812"/>
    </source>
</evidence>
<organism evidence="2 3">
    <name type="scientific">Ditylenchus destructor</name>
    <dbReference type="NCBI Taxonomy" id="166010"/>
    <lineage>
        <taxon>Eukaryota</taxon>
        <taxon>Metazoa</taxon>
        <taxon>Ecdysozoa</taxon>
        <taxon>Nematoda</taxon>
        <taxon>Chromadorea</taxon>
        <taxon>Rhabditida</taxon>
        <taxon>Tylenchina</taxon>
        <taxon>Tylenchomorpha</taxon>
        <taxon>Sphaerularioidea</taxon>
        <taxon>Anguinidae</taxon>
        <taxon>Anguininae</taxon>
        <taxon>Ditylenchus</taxon>
    </lineage>
</organism>
<dbReference type="AlphaFoldDB" id="A0AAD4N3R5"/>
<keyword evidence="3" id="KW-1185">Reference proteome</keyword>
<comment type="caution">
    <text evidence="2">The sequence shown here is derived from an EMBL/GenBank/DDBJ whole genome shotgun (WGS) entry which is preliminary data.</text>
</comment>
<accession>A0AAD4N3R5</accession>
<gene>
    <name evidence="2" type="ORF">DdX_10706</name>
</gene>